<organism evidence="1 2">
    <name type="scientific">Rhodovibrio salinarum</name>
    <dbReference type="NCBI Taxonomy" id="1087"/>
    <lineage>
        <taxon>Bacteria</taxon>
        <taxon>Pseudomonadati</taxon>
        <taxon>Pseudomonadota</taxon>
        <taxon>Alphaproteobacteria</taxon>
        <taxon>Rhodospirillales</taxon>
        <taxon>Rhodovibrionaceae</taxon>
        <taxon>Rhodovibrio</taxon>
    </lineage>
</organism>
<dbReference type="AlphaFoldDB" id="A0A934QKM7"/>
<name>A0A934QKM7_9PROT</name>
<reference evidence="1" key="2">
    <citation type="journal article" date="2020" name="Microorganisms">
        <title>Osmotic Adaptation and Compatible Solute Biosynthesis of Phototrophic Bacteria as Revealed from Genome Analyses.</title>
        <authorList>
            <person name="Imhoff J.F."/>
            <person name="Rahn T."/>
            <person name="Kunzel S."/>
            <person name="Keller A."/>
            <person name="Neulinger S.C."/>
        </authorList>
    </citation>
    <scope>NUCLEOTIDE SEQUENCE</scope>
    <source>
        <strain evidence="1">DSM 9154</strain>
    </source>
</reference>
<protein>
    <submittedName>
        <fullName evidence="1">DUF1489 domain-containing protein</fullName>
    </submittedName>
</protein>
<dbReference type="EMBL" id="NRRE01000028">
    <property type="protein sequence ID" value="MBK1698462.1"/>
    <property type="molecule type" value="Genomic_DNA"/>
</dbReference>
<dbReference type="Pfam" id="PF07370">
    <property type="entry name" value="DUF1489"/>
    <property type="match status" value="1"/>
</dbReference>
<proteinExistence type="predicted"/>
<sequence length="146" mass="16937">MTLHLKKLCVGVETPEQLEAWMPQRLDRAERELGRRVLWHVTRQVPKRAPEILEGGSLYWVMNGRMRARQPIHDLREIRDSEGRRACVIELAPELIRVSATPHRPFQGWRYLQPEEAPADVGRADSDPAAEMPDWMVRELQDLGVL</sequence>
<accession>A0A934QKM7</accession>
<evidence type="ECO:0000313" key="1">
    <source>
        <dbReference type="EMBL" id="MBK1698462.1"/>
    </source>
</evidence>
<comment type="caution">
    <text evidence="1">The sequence shown here is derived from an EMBL/GenBank/DDBJ whole genome shotgun (WGS) entry which is preliminary data.</text>
</comment>
<reference evidence="1" key="1">
    <citation type="submission" date="2017-08" db="EMBL/GenBank/DDBJ databases">
        <authorList>
            <person name="Imhoff J.F."/>
            <person name="Rahn T."/>
            <person name="Kuenzel S."/>
            <person name="Neulinger S.C."/>
        </authorList>
    </citation>
    <scope>NUCLEOTIDE SEQUENCE</scope>
    <source>
        <strain evidence="1">DSM 9154</strain>
    </source>
</reference>
<evidence type="ECO:0000313" key="2">
    <source>
        <dbReference type="Proteomes" id="UP000778970"/>
    </source>
</evidence>
<dbReference type="Proteomes" id="UP000778970">
    <property type="component" value="Unassembled WGS sequence"/>
</dbReference>
<gene>
    <name evidence="1" type="ORF">CKO21_14535</name>
</gene>
<dbReference type="RefSeq" id="WP_027289478.1">
    <property type="nucleotide sequence ID" value="NZ_NRRE01000028.1"/>
</dbReference>
<dbReference type="PIRSF" id="PIRSF032025">
    <property type="entry name" value="UCP032025"/>
    <property type="match status" value="1"/>
</dbReference>
<keyword evidence="2" id="KW-1185">Reference proteome</keyword>
<dbReference type="InterPro" id="IPR008320">
    <property type="entry name" value="UCP032025"/>
</dbReference>